<dbReference type="HOGENOM" id="CLU_2683945_0_0_11"/>
<feature type="region of interest" description="Disordered" evidence="1">
    <location>
        <begin position="55"/>
        <end position="74"/>
    </location>
</feature>
<sequence>MTVVYPTTGTVGMLLAQFWGVPPHPTCKMNLDAPLVEYEKLLLVPLGVNAAQPDWPPPIASTHIPTGRDSAPLE</sequence>
<keyword evidence="3" id="KW-1185">Reference proteome</keyword>
<accession>V5XIU3</accession>
<gene>
    <name evidence="2" type="ORF">D174_02650</name>
</gene>
<evidence type="ECO:0000313" key="3">
    <source>
        <dbReference type="Proteomes" id="UP000018763"/>
    </source>
</evidence>
<organism evidence="2 3">
    <name type="scientific">Mycolicibacterium neoaurum VKM Ac-1815D</name>
    <dbReference type="NCBI Taxonomy" id="700508"/>
    <lineage>
        <taxon>Bacteria</taxon>
        <taxon>Bacillati</taxon>
        <taxon>Actinomycetota</taxon>
        <taxon>Actinomycetes</taxon>
        <taxon>Mycobacteriales</taxon>
        <taxon>Mycobacteriaceae</taxon>
        <taxon>Mycolicibacterium</taxon>
    </lineage>
</organism>
<reference evidence="2 3" key="1">
    <citation type="journal article" date="2014" name="Genome Announc.">
        <title>Complete Genome Sequence of Sterol-Transforming Mycobacterium neoaurum Strain VKM Ac-1815D.</title>
        <authorList>
            <person name="Shtratnikova V.Y."/>
            <person name="Bragin E.Y."/>
            <person name="Dovbnya D.V."/>
            <person name="Pekov Y.A."/>
            <person name="Schelkunov M.I."/>
            <person name="Strizhov N."/>
            <person name="Ivashina T.V."/>
            <person name="Ashapkin V.V."/>
            <person name="Donova M.V."/>
        </authorList>
    </citation>
    <scope>NUCLEOTIDE SEQUENCE [LARGE SCALE GENOMIC DNA]</scope>
    <source>
        <strain evidence="2 3">VKM Ac-1815D</strain>
    </source>
</reference>
<proteinExistence type="predicted"/>
<dbReference type="Proteomes" id="UP000018763">
    <property type="component" value="Chromosome"/>
</dbReference>
<dbReference type="KEGG" id="mne:D174_02650"/>
<dbReference type="AlphaFoldDB" id="V5XIU3"/>
<protein>
    <submittedName>
        <fullName evidence="2">Uncharacterized protein</fullName>
    </submittedName>
</protein>
<evidence type="ECO:0000313" key="2">
    <source>
        <dbReference type="EMBL" id="AHC27798.1"/>
    </source>
</evidence>
<name>V5XIU3_MYCNE</name>
<dbReference type="EMBL" id="CP006936">
    <property type="protein sequence ID" value="AHC27798.1"/>
    <property type="molecule type" value="Genomic_DNA"/>
</dbReference>
<evidence type="ECO:0000256" key="1">
    <source>
        <dbReference type="SAM" id="MobiDB-lite"/>
    </source>
</evidence>